<reference evidence="1 2" key="1">
    <citation type="journal article" date="2019" name="Int. J. Syst. Evol. Microbiol.">
        <title>The Global Catalogue of Microorganisms (GCM) 10K type strain sequencing project: providing services to taxonomists for standard genome sequencing and annotation.</title>
        <authorList>
            <consortium name="The Broad Institute Genomics Platform"/>
            <consortium name="The Broad Institute Genome Sequencing Center for Infectious Disease"/>
            <person name="Wu L."/>
            <person name="Ma J."/>
        </authorList>
    </citation>
    <scope>NUCLEOTIDE SEQUENCE [LARGE SCALE GENOMIC DNA]</scope>
    <source>
        <strain evidence="1 2">JCM 16083</strain>
    </source>
</reference>
<evidence type="ECO:0000313" key="2">
    <source>
        <dbReference type="Proteomes" id="UP001501126"/>
    </source>
</evidence>
<dbReference type="EMBL" id="BAAAFH010000022">
    <property type="protein sequence ID" value="GAA0876109.1"/>
    <property type="molecule type" value="Genomic_DNA"/>
</dbReference>
<proteinExistence type="predicted"/>
<sequence length="375" mass="44173">MDLYSEYEFVNLETTQGSIYIPPFNQLYFNSPHLTSYEKSHLASKYDSSFLDNLVILSKFPYVVYHNSDEKVYLVKGLHFLPLKLTIQEYFDWQIFFLGIYNFQYFFVEEPEEYKETLKIVNQSLNFSFYKTSIIPEWFKYDIPELITIYPSLEVGSRVKEFRYDLSGVITEIDKTKAVVQFDAGFSATKMVRNLVQVVDSIYEDLISGKKNILSLSPHEFKNLAECCYSRREYMERDTYSRLSNLYVLNALYKNIPLNDIFREGVRVIKELNIVCKEVQNPNDAADWDFTRQIILGGMYVACFWYLQSNDTPNLSEALQAPLHVEVKKFLSSEEKRDEDILNESPIGYFKQAYVSWNKSDFDDLRLDAPPQYFE</sequence>
<evidence type="ECO:0000313" key="1">
    <source>
        <dbReference type="EMBL" id="GAA0876109.1"/>
    </source>
</evidence>
<gene>
    <name evidence="1" type="ORF">GCM10009118_25190</name>
</gene>
<comment type="caution">
    <text evidence="1">The sequence shown here is derived from an EMBL/GenBank/DDBJ whole genome shotgun (WGS) entry which is preliminary data.</text>
</comment>
<name>A0ABN1MT97_9FLAO</name>
<protein>
    <submittedName>
        <fullName evidence="1">Uncharacterized protein</fullName>
    </submittedName>
</protein>
<accession>A0ABN1MT97</accession>
<keyword evidence="2" id="KW-1185">Reference proteome</keyword>
<dbReference type="Proteomes" id="UP001501126">
    <property type="component" value="Unassembled WGS sequence"/>
</dbReference>
<organism evidence="1 2">
    <name type="scientific">Wandonia haliotis</name>
    <dbReference type="NCBI Taxonomy" id="574963"/>
    <lineage>
        <taxon>Bacteria</taxon>
        <taxon>Pseudomonadati</taxon>
        <taxon>Bacteroidota</taxon>
        <taxon>Flavobacteriia</taxon>
        <taxon>Flavobacteriales</taxon>
        <taxon>Crocinitomicaceae</taxon>
        <taxon>Wandonia</taxon>
    </lineage>
</organism>